<gene>
    <name evidence="1" type="ORF">OV079_10755</name>
</gene>
<protein>
    <submittedName>
        <fullName evidence="1">Uncharacterized protein</fullName>
    </submittedName>
</protein>
<accession>A0A9X3EL21</accession>
<dbReference type="EMBL" id="JAPNKE010000002">
    <property type="protein sequence ID" value="MCY1006034.1"/>
    <property type="molecule type" value="Genomic_DNA"/>
</dbReference>
<keyword evidence="2" id="KW-1185">Reference proteome</keyword>
<organism evidence="1 2">
    <name type="scientific">Nannocystis pusilla</name>
    <dbReference type="NCBI Taxonomy" id="889268"/>
    <lineage>
        <taxon>Bacteria</taxon>
        <taxon>Pseudomonadati</taxon>
        <taxon>Myxococcota</taxon>
        <taxon>Polyangia</taxon>
        <taxon>Nannocystales</taxon>
        <taxon>Nannocystaceae</taxon>
        <taxon>Nannocystis</taxon>
    </lineage>
</organism>
<reference evidence="1" key="1">
    <citation type="submission" date="2022-11" db="EMBL/GenBank/DDBJ databases">
        <title>Minimal conservation of predation-associated metabolite biosynthetic gene clusters underscores biosynthetic potential of Myxococcota including descriptions for ten novel species: Archangium lansinium sp. nov., Myxococcus landrumus sp. nov., Nannocystis bai.</title>
        <authorList>
            <person name="Ahearne A."/>
            <person name="Stevens C."/>
            <person name="Phillips K."/>
        </authorList>
    </citation>
    <scope>NUCLEOTIDE SEQUENCE</scope>
    <source>
        <strain evidence="1">Na p29</strain>
    </source>
</reference>
<sequence>MSRLDLPTFERPVMAISGRSPGGAAPSLSALRSNVADVTRQPPVLLFSGLDGWVMGADYTKRAAP</sequence>
<comment type="caution">
    <text evidence="1">The sequence shown here is derived from an EMBL/GenBank/DDBJ whole genome shotgun (WGS) entry which is preliminary data.</text>
</comment>
<dbReference type="AlphaFoldDB" id="A0A9X3EL21"/>
<proteinExistence type="predicted"/>
<evidence type="ECO:0000313" key="1">
    <source>
        <dbReference type="EMBL" id="MCY1006034.1"/>
    </source>
</evidence>
<name>A0A9X3EL21_9BACT</name>
<dbReference type="Proteomes" id="UP001150924">
    <property type="component" value="Unassembled WGS sequence"/>
</dbReference>
<evidence type="ECO:0000313" key="2">
    <source>
        <dbReference type="Proteomes" id="UP001150924"/>
    </source>
</evidence>